<feature type="region of interest" description="Disordered" evidence="1">
    <location>
        <begin position="71"/>
        <end position="90"/>
    </location>
</feature>
<reference evidence="2 3" key="1">
    <citation type="submission" date="2023-07" db="EMBL/GenBank/DDBJ databases">
        <title>Genomic Encyclopedia of Type Strains, Phase IV (KMG-IV): sequencing the most valuable type-strain genomes for metagenomic binning, comparative biology and taxonomic classification.</title>
        <authorList>
            <person name="Goeker M."/>
        </authorList>
    </citation>
    <scope>NUCLEOTIDE SEQUENCE [LARGE SCALE GENOMIC DNA]</scope>
    <source>
        <strain evidence="2 3">DSM 19619</strain>
    </source>
</reference>
<dbReference type="GO" id="GO:0003677">
    <property type="term" value="F:DNA binding"/>
    <property type="evidence" value="ECO:0007669"/>
    <property type="project" value="UniProtKB-KW"/>
</dbReference>
<sequence length="199" mass="21342">MPPNSDGAPGLFMLSISQIAERDGVSKPTVSQKVAELVAKHGLRVERDGRGRVSAVDVAQYDHLRGRFGDPFKAQAPQPPKSAAPAFDPESLDEAQRKKAWYEAHRRGLELDELRGDLVRRQGIETAISVIGAEIAAIVDRLAAQADDFAAAVGRDGPHGLRVALRAFASQQRADIADVMARLSNGAPLFDGELVEDAA</sequence>
<dbReference type="InterPro" id="IPR036390">
    <property type="entry name" value="WH_DNA-bd_sf"/>
</dbReference>
<comment type="caution">
    <text evidence="2">The sequence shown here is derived from an EMBL/GenBank/DDBJ whole genome shotgun (WGS) entry which is preliminary data.</text>
</comment>
<accession>A0ABU0JEV5</accession>
<evidence type="ECO:0000313" key="3">
    <source>
        <dbReference type="Proteomes" id="UP001242480"/>
    </source>
</evidence>
<dbReference type="EMBL" id="JAUSVX010000013">
    <property type="protein sequence ID" value="MDQ0472804.1"/>
    <property type="molecule type" value="Genomic_DNA"/>
</dbReference>
<keyword evidence="2" id="KW-0238">DNA-binding</keyword>
<name>A0ABU0JEV5_9HYPH</name>
<keyword evidence="3" id="KW-1185">Reference proteome</keyword>
<organism evidence="2 3">
    <name type="scientific">Labrys wisconsinensis</name>
    <dbReference type="NCBI Taxonomy" id="425677"/>
    <lineage>
        <taxon>Bacteria</taxon>
        <taxon>Pseudomonadati</taxon>
        <taxon>Pseudomonadota</taxon>
        <taxon>Alphaproteobacteria</taxon>
        <taxon>Hyphomicrobiales</taxon>
        <taxon>Xanthobacteraceae</taxon>
        <taxon>Labrys</taxon>
    </lineage>
</organism>
<evidence type="ECO:0000256" key="1">
    <source>
        <dbReference type="SAM" id="MobiDB-lite"/>
    </source>
</evidence>
<protein>
    <submittedName>
        <fullName evidence="2">DNA-binding transcriptional ArsR family regulator</fullName>
    </submittedName>
</protein>
<gene>
    <name evidence="2" type="ORF">QO011_005834</name>
</gene>
<proteinExistence type="predicted"/>
<dbReference type="RefSeq" id="WP_307280139.1">
    <property type="nucleotide sequence ID" value="NZ_JAUSVX010000013.1"/>
</dbReference>
<dbReference type="SUPFAM" id="SSF46785">
    <property type="entry name" value="Winged helix' DNA-binding domain"/>
    <property type="match status" value="1"/>
</dbReference>
<dbReference type="Proteomes" id="UP001242480">
    <property type="component" value="Unassembled WGS sequence"/>
</dbReference>
<evidence type="ECO:0000313" key="2">
    <source>
        <dbReference type="EMBL" id="MDQ0472804.1"/>
    </source>
</evidence>